<dbReference type="PANTHER" id="PTHR43353:SF3">
    <property type="entry name" value="ALDEHYDE DEHYDROGENASE-RELATED"/>
    <property type="match status" value="1"/>
</dbReference>
<dbReference type="PANTHER" id="PTHR43353">
    <property type="entry name" value="SUCCINATE-SEMIALDEHYDE DEHYDROGENASE, MITOCHONDRIAL"/>
    <property type="match status" value="1"/>
</dbReference>
<dbReference type="EMBL" id="CADCUQ010000485">
    <property type="protein sequence ID" value="CAA9408592.1"/>
    <property type="molecule type" value="Genomic_DNA"/>
</dbReference>
<dbReference type="SUPFAM" id="SSF53720">
    <property type="entry name" value="ALDH-like"/>
    <property type="match status" value="1"/>
</dbReference>
<dbReference type="InterPro" id="IPR050740">
    <property type="entry name" value="Aldehyde_DH_Superfamily"/>
</dbReference>
<dbReference type="InterPro" id="IPR016162">
    <property type="entry name" value="Ald_DH_N"/>
</dbReference>
<dbReference type="InterPro" id="IPR016161">
    <property type="entry name" value="Ald_DH/histidinol_DH"/>
</dbReference>
<dbReference type="InterPro" id="IPR016163">
    <property type="entry name" value="Ald_DH_C"/>
</dbReference>
<accession>A0A6J4P7N5</accession>
<sequence length="533" mass="55648">MQLHGQNIVGNEISCCGGVAFRGANPATGAELDPDFFEADLVEVNRAMEMAEAAFDPYRRAAPAARAAFLDRIGAEIDALGDALIDRAVAETGLAAERLKGERARTVNQLRMFARLVEEGSWVGARVDRAIPDRKPLPKPDLRRLLVPLGPVVAFAASNFPLAISVAGNDTASGLAAGCPVVVKAHPAHPGTSELVASAIVAAVRATGMPDGVFSMLHARGHEVGLALVRHPLTKAVGFTGSLRGGRALMDAAAARPEPIPVYAEMGSINPVFVLPGALGERGRQIAEGLKASVTLGVGQFCTCPGLVVGLEGDATRRFIDDAASLFAGAPRGNMLYAGIRDAYQAGLSKFAGVPGVTLAARSPDAPTGPGFAAGAALFTTDARTYADNPLLADEVFGPSTLVVTGNSRAELIDLALGLAGHLTATIHGTADDLREYADLVAVLERKVGRLVFNGFPTGIEPCPAVHHGGPYPATSDAGRSTSIGTAAIERFTRPLCYQNWPQDALPPELRDENPRNIWRMIDGEMTRSPVGG</sequence>
<evidence type="ECO:0000259" key="2">
    <source>
        <dbReference type="Pfam" id="PF00171"/>
    </source>
</evidence>
<organism evidence="3">
    <name type="scientific">uncultured Phycisphaerae bacterium</name>
    <dbReference type="NCBI Taxonomy" id="904963"/>
    <lineage>
        <taxon>Bacteria</taxon>
        <taxon>Pseudomonadati</taxon>
        <taxon>Planctomycetota</taxon>
        <taxon>Phycisphaerae</taxon>
        <taxon>environmental samples</taxon>
    </lineage>
</organism>
<dbReference type="CDD" id="cd07129">
    <property type="entry name" value="ALDH_KGSADH"/>
    <property type="match status" value="1"/>
</dbReference>
<dbReference type="Pfam" id="PF00171">
    <property type="entry name" value="Aldedh"/>
    <property type="match status" value="1"/>
</dbReference>
<keyword evidence="1 3" id="KW-0560">Oxidoreductase</keyword>
<dbReference type="GO" id="GO:0047533">
    <property type="term" value="F:2,5-dioxovalerate dehydrogenase (NADP+) activity"/>
    <property type="evidence" value="ECO:0007669"/>
    <property type="project" value="UniProtKB-EC"/>
</dbReference>
<feature type="domain" description="Aldehyde dehydrogenase" evidence="2">
    <location>
        <begin position="24"/>
        <end position="459"/>
    </location>
</feature>
<evidence type="ECO:0000313" key="3">
    <source>
        <dbReference type="EMBL" id="CAA9408592.1"/>
    </source>
</evidence>
<dbReference type="EC" id="1.2.1.26" evidence="3"/>
<evidence type="ECO:0000256" key="1">
    <source>
        <dbReference type="ARBA" id="ARBA00023002"/>
    </source>
</evidence>
<reference evidence="3" key="1">
    <citation type="submission" date="2020-02" db="EMBL/GenBank/DDBJ databases">
        <authorList>
            <person name="Meier V. D."/>
        </authorList>
    </citation>
    <scope>NUCLEOTIDE SEQUENCE</scope>
    <source>
        <strain evidence="3">AVDCRST_MAG64</strain>
    </source>
</reference>
<dbReference type="Gene3D" id="3.40.309.10">
    <property type="entry name" value="Aldehyde Dehydrogenase, Chain A, domain 2"/>
    <property type="match status" value="1"/>
</dbReference>
<dbReference type="AlphaFoldDB" id="A0A6J4P7N5"/>
<dbReference type="InterPro" id="IPR015590">
    <property type="entry name" value="Aldehyde_DH_dom"/>
</dbReference>
<dbReference type="Gene3D" id="3.40.605.10">
    <property type="entry name" value="Aldehyde Dehydrogenase, Chain A, domain 1"/>
    <property type="match status" value="1"/>
</dbReference>
<name>A0A6J4P7N5_9BACT</name>
<protein>
    <submittedName>
        <fullName evidence="3">2,5-dioxovalerate dehydrogenase</fullName>
        <ecNumber evidence="3">1.2.1.26</ecNumber>
    </submittedName>
</protein>
<dbReference type="InterPro" id="IPR044151">
    <property type="entry name" value="ALDH_KGSADH"/>
</dbReference>
<proteinExistence type="predicted"/>
<gene>
    <name evidence="3" type="ORF">AVDCRST_MAG64-2230</name>
</gene>